<dbReference type="AlphaFoldDB" id="A0A9W6I949"/>
<keyword evidence="2" id="KW-0560">Oxidoreductase</keyword>
<evidence type="ECO:0000313" key="5">
    <source>
        <dbReference type="Proteomes" id="UP001143474"/>
    </source>
</evidence>
<gene>
    <name evidence="4" type="ORF">GCM10017600_66160</name>
</gene>
<evidence type="ECO:0000256" key="1">
    <source>
        <dbReference type="ARBA" id="ARBA00006484"/>
    </source>
</evidence>
<dbReference type="Proteomes" id="UP001143474">
    <property type="component" value="Unassembled WGS sequence"/>
</dbReference>
<dbReference type="InterPro" id="IPR002347">
    <property type="entry name" value="SDR_fam"/>
</dbReference>
<dbReference type="Gene3D" id="3.40.50.720">
    <property type="entry name" value="NAD(P)-binding Rossmann-like Domain"/>
    <property type="match status" value="1"/>
</dbReference>
<dbReference type="PIRSF" id="PIRSF000126">
    <property type="entry name" value="11-beta-HSD1"/>
    <property type="match status" value="1"/>
</dbReference>
<dbReference type="PANTHER" id="PTHR43899:SF13">
    <property type="entry name" value="RH59310P"/>
    <property type="match status" value="1"/>
</dbReference>
<comment type="caution">
    <text evidence="4">The sequence shown here is derived from an EMBL/GenBank/DDBJ whole genome shotgun (WGS) entry which is preliminary data.</text>
</comment>
<comment type="similarity">
    <text evidence="1 3">Belongs to the short-chain dehydrogenases/reductases (SDR) family.</text>
</comment>
<accession>A0A9W6I949</accession>
<dbReference type="RefSeq" id="WP_271221501.1">
    <property type="nucleotide sequence ID" value="NZ_BAAAVD010000035.1"/>
</dbReference>
<sequence length="274" mass="28882">MKDTALVTGASSGIGVEFARQLAARGHDLVLVARSVERLESLAEELREAHGVRAEVVGQDLAAPDAATRVAREVAARGLTVGLLVNNAGFGTAGRFEEIPAGREHDELMVNVVSLVGLTHAFIPGMVARGGGAVVNVGSVAGFHISPYLATYAASKTFVLNFSLALWAEFRGRGVKVLAVAPGPVETAFFDVLGTKEATMGARMNTPEQVVRSALHALDRDRGYVVPGRGNFGMAHLMPRRPRKLITLIGRLVTKRVAETSSPEVRGDAAARAA</sequence>
<dbReference type="PRINTS" id="PR00080">
    <property type="entry name" value="SDRFAMILY"/>
</dbReference>
<evidence type="ECO:0000256" key="2">
    <source>
        <dbReference type="ARBA" id="ARBA00023002"/>
    </source>
</evidence>
<name>A0A9W6I949_9ACTN</name>
<dbReference type="GO" id="GO:0016491">
    <property type="term" value="F:oxidoreductase activity"/>
    <property type="evidence" value="ECO:0007669"/>
    <property type="project" value="UniProtKB-KW"/>
</dbReference>
<dbReference type="EMBL" id="BSEV01000021">
    <property type="protein sequence ID" value="GLK13205.1"/>
    <property type="molecule type" value="Genomic_DNA"/>
</dbReference>
<proteinExistence type="inferred from homology"/>
<dbReference type="InterPro" id="IPR051019">
    <property type="entry name" value="VLCFA-Steroid_DH"/>
</dbReference>
<dbReference type="InterPro" id="IPR036291">
    <property type="entry name" value="NAD(P)-bd_dom_sf"/>
</dbReference>
<dbReference type="PRINTS" id="PR00081">
    <property type="entry name" value="GDHRDH"/>
</dbReference>
<dbReference type="SUPFAM" id="SSF51735">
    <property type="entry name" value="NAD(P)-binding Rossmann-fold domains"/>
    <property type="match status" value="1"/>
</dbReference>
<reference evidence="4" key="2">
    <citation type="submission" date="2023-01" db="EMBL/GenBank/DDBJ databases">
        <authorList>
            <person name="Sun Q."/>
            <person name="Evtushenko L."/>
        </authorList>
    </citation>
    <scope>NUCLEOTIDE SEQUENCE</scope>
    <source>
        <strain evidence="4">VKM Ac-2007</strain>
    </source>
</reference>
<keyword evidence="5" id="KW-1185">Reference proteome</keyword>
<reference evidence="4" key="1">
    <citation type="journal article" date="2014" name="Int. J. Syst. Evol. Microbiol.">
        <title>Complete genome sequence of Corynebacterium casei LMG S-19264T (=DSM 44701T), isolated from a smear-ripened cheese.</title>
        <authorList>
            <consortium name="US DOE Joint Genome Institute (JGI-PGF)"/>
            <person name="Walter F."/>
            <person name="Albersmeier A."/>
            <person name="Kalinowski J."/>
            <person name="Ruckert C."/>
        </authorList>
    </citation>
    <scope>NUCLEOTIDE SEQUENCE</scope>
    <source>
        <strain evidence="4">VKM Ac-2007</strain>
    </source>
</reference>
<evidence type="ECO:0000313" key="4">
    <source>
        <dbReference type="EMBL" id="GLK13205.1"/>
    </source>
</evidence>
<evidence type="ECO:0000256" key="3">
    <source>
        <dbReference type="RuleBase" id="RU000363"/>
    </source>
</evidence>
<dbReference type="PANTHER" id="PTHR43899">
    <property type="entry name" value="RH59310P"/>
    <property type="match status" value="1"/>
</dbReference>
<protein>
    <submittedName>
        <fullName evidence="4">Ketoacyl reductase</fullName>
    </submittedName>
</protein>
<organism evidence="4 5">
    <name type="scientific">Streptosporangium carneum</name>
    <dbReference type="NCBI Taxonomy" id="47481"/>
    <lineage>
        <taxon>Bacteria</taxon>
        <taxon>Bacillati</taxon>
        <taxon>Actinomycetota</taxon>
        <taxon>Actinomycetes</taxon>
        <taxon>Streptosporangiales</taxon>
        <taxon>Streptosporangiaceae</taxon>
        <taxon>Streptosporangium</taxon>
    </lineage>
</organism>
<dbReference type="Pfam" id="PF00106">
    <property type="entry name" value="adh_short"/>
    <property type="match status" value="1"/>
</dbReference>